<dbReference type="Proteomes" id="UP001634393">
    <property type="component" value="Unassembled WGS sequence"/>
</dbReference>
<protein>
    <recommendedName>
        <fullName evidence="7">C3H1-type domain-containing protein</fullName>
    </recommendedName>
</protein>
<accession>A0ABD3S295</accession>
<sequence length="477" mass="53765">MAESPTSEEPPIAKLGLGLLIPNTTPSGLFSTDHGGSIYPSECEGNDSAMEENEKLDVELRNAVEREIYLFSIEQAEIEAVGERFEAEIVGYDDLDEEKNEKCTKTVRRDDLDEENSEKDAKNVEEESEKEGSVGGELVEERMELGRYYHGNNRRWINYPMRPDAEDCSYYMKFGSCKFGLNCKFNHPPRRKKKGLKEKATHMEENSEKAGQTECKYYLTSGGCKYGKSCKFSHGSDNSFILPNKPELNFLGLPIRLGEKECHYYMRNGSCIYGSNCRFHHPDPTTVAGCVSSGYGNGKYLPSQIVPSDASSWSSPRAFSDTSPFGPVMFPQTQGTPNPYPDWDEYEADDYPTSGTSLPTPPAFAINNIPTEINFTMQIQEYPERPGEPECSFFLRTGVCKFRSSCKFHHPKKTKPKENSFSLSEIGLPLRPDQSICRHYHWYGICKYGPGCLYDHPSNFSISSPPYNQQPFGHSSS</sequence>
<evidence type="ECO:0000256" key="2">
    <source>
        <dbReference type="ARBA" id="ARBA00022771"/>
    </source>
</evidence>
<name>A0ABD3S295_9LAMI</name>
<evidence type="ECO:0000256" key="1">
    <source>
        <dbReference type="ARBA" id="ARBA00022723"/>
    </source>
</evidence>
<dbReference type="InterPro" id="IPR000571">
    <property type="entry name" value="Znf_CCCH"/>
</dbReference>
<feature type="zinc finger region" description="C3H1-type" evidence="5">
    <location>
        <begin position="209"/>
        <end position="237"/>
    </location>
</feature>
<dbReference type="EMBL" id="JBJXBP010000007">
    <property type="protein sequence ID" value="KAL3818598.1"/>
    <property type="molecule type" value="Genomic_DNA"/>
</dbReference>
<dbReference type="GO" id="GO:0003677">
    <property type="term" value="F:DNA binding"/>
    <property type="evidence" value="ECO:0007669"/>
    <property type="project" value="UniProtKB-KW"/>
</dbReference>
<keyword evidence="2 5" id="KW-0863">Zinc-finger</keyword>
<evidence type="ECO:0000256" key="4">
    <source>
        <dbReference type="ARBA" id="ARBA00023125"/>
    </source>
</evidence>
<comment type="caution">
    <text evidence="8">The sequence shown here is derived from an EMBL/GenBank/DDBJ whole genome shotgun (WGS) entry which is preliminary data.</text>
</comment>
<keyword evidence="3 5" id="KW-0862">Zinc</keyword>
<organism evidence="8 9">
    <name type="scientific">Penstemon smallii</name>
    <dbReference type="NCBI Taxonomy" id="265156"/>
    <lineage>
        <taxon>Eukaryota</taxon>
        <taxon>Viridiplantae</taxon>
        <taxon>Streptophyta</taxon>
        <taxon>Embryophyta</taxon>
        <taxon>Tracheophyta</taxon>
        <taxon>Spermatophyta</taxon>
        <taxon>Magnoliopsida</taxon>
        <taxon>eudicotyledons</taxon>
        <taxon>Gunneridae</taxon>
        <taxon>Pentapetalae</taxon>
        <taxon>asterids</taxon>
        <taxon>lamiids</taxon>
        <taxon>Lamiales</taxon>
        <taxon>Plantaginaceae</taxon>
        <taxon>Cheloneae</taxon>
        <taxon>Penstemon</taxon>
    </lineage>
</organism>
<feature type="domain" description="C3H1-type" evidence="7">
    <location>
        <begin position="256"/>
        <end position="284"/>
    </location>
</feature>
<feature type="domain" description="C3H1-type" evidence="7">
    <location>
        <begin position="209"/>
        <end position="237"/>
    </location>
</feature>
<dbReference type="Gene3D" id="4.10.1000.10">
    <property type="entry name" value="Zinc finger, CCCH-type"/>
    <property type="match status" value="2"/>
</dbReference>
<keyword evidence="1 5" id="KW-0479">Metal-binding</keyword>
<dbReference type="GO" id="GO:0003729">
    <property type="term" value="F:mRNA binding"/>
    <property type="evidence" value="ECO:0007669"/>
    <property type="project" value="UniProtKB-ARBA"/>
</dbReference>
<dbReference type="AlphaFoldDB" id="A0ABD3S295"/>
<feature type="domain" description="C3H1-type" evidence="7">
    <location>
        <begin position="385"/>
        <end position="413"/>
    </location>
</feature>
<dbReference type="Gene3D" id="2.30.30.1190">
    <property type="match status" value="1"/>
</dbReference>
<dbReference type="PANTHER" id="PTHR12506:SF20">
    <property type="entry name" value="ZINC FINGER CCCH DOMAIN-CONTAINING PROTEIN 67"/>
    <property type="match status" value="1"/>
</dbReference>
<feature type="region of interest" description="Disordered" evidence="6">
    <location>
        <begin position="103"/>
        <end position="137"/>
    </location>
</feature>
<evidence type="ECO:0000256" key="5">
    <source>
        <dbReference type="PROSITE-ProRule" id="PRU00723"/>
    </source>
</evidence>
<evidence type="ECO:0000256" key="3">
    <source>
        <dbReference type="ARBA" id="ARBA00022833"/>
    </source>
</evidence>
<feature type="zinc finger region" description="C3H1-type" evidence="5">
    <location>
        <begin position="256"/>
        <end position="284"/>
    </location>
</feature>
<reference evidence="8 9" key="1">
    <citation type="submission" date="2024-12" db="EMBL/GenBank/DDBJ databases">
        <title>The unique morphological basis and parallel evolutionary history of personate flowers in Penstemon.</title>
        <authorList>
            <person name="Depatie T.H."/>
            <person name="Wessinger C.A."/>
        </authorList>
    </citation>
    <scope>NUCLEOTIDE SEQUENCE [LARGE SCALE GENOMIC DNA]</scope>
    <source>
        <strain evidence="8">WTNN_2</strain>
        <tissue evidence="8">Leaf</tissue>
    </source>
</reference>
<keyword evidence="9" id="KW-1185">Reference proteome</keyword>
<dbReference type="PANTHER" id="PTHR12506">
    <property type="entry name" value="PROTEIN PHOSPHATASE RELATED"/>
    <property type="match status" value="1"/>
</dbReference>
<evidence type="ECO:0000256" key="6">
    <source>
        <dbReference type="SAM" id="MobiDB-lite"/>
    </source>
</evidence>
<dbReference type="InterPro" id="IPR050974">
    <property type="entry name" value="Plant_ZF_CCCH"/>
</dbReference>
<dbReference type="SMART" id="SM00356">
    <property type="entry name" value="ZnF_C3H1"/>
    <property type="match status" value="5"/>
</dbReference>
<dbReference type="Pfam" id="PF00642">
    <property type="entry name" value="zf-CCCH"/>
    <property type="match status" value="5"/>
</dbReference>
<feature type="domain" description="C3H1-type" evidence="7">
    <location>
        <begin position="162"/>
        <end position="190"/>
    </location>
</feature>
<evidence type="ECO:0000259" key="7">
    <source>
        <dbReference type="PROSITE" id="PS50103"/>
    </source>
</evidence>
<evidence type="ECO:0000313" key="8">
    <source>
        <dbReference type="EMBL" id="KAL3818598.1"/>
    </source>
</evidence>
<gene>
    <name evidence="8" type="ORF">ACJIZ3_004503</name>
</gene>
<dbReference type="PROSITE" id="PS50103">
    <property type="entry name" value="ZF_C3H1"/>
    <property type="match status" value="5"/>
</dbReference>
<feature type="domain" description="C3H1-type" evidence="7">
    <location>
        <begin position="431"/>
        <end position="459"/>
    </location>
</feature>
<evidence type="ECO:0000313" key="9">
    <source>
        <dbReference type="Proteomes" id="UP001634393"/>
    </source>
</evidence>
<proteinExistence type="predicted"/>
<feature type="zinc finger region" description="C3H1-type" evidence="5">
    <location>
        <begin position="162"/>
        <end position="190"/>
    </location>
</feature>
<keyword evidence="4" id="KW-0238">DNA-binding</keyword>
<dbReference type="InterPro" id="IPR036855">
    <property type="entry name" value="Znf_CCCH_sf"/>
</dbReference>
<feature type="zinc finger region" description="C3H1-type" evidence="5">
    <location>
        <begin position="385"/>
        <end position="413"/>
    </location>
</feature>
<dbReference type="GO" id="GO:0008270">
    <property type="term" value="F:zinc ion binding"/>
    <property type="evidence" value="ECO:0007669"/>
    <property type="project" value="UniProtKB-KW"/>
</dbReference>
<feature type="zinc finger region" description="C3H1-type" evidence="5">
    <location>
        <begin position="431"/>
        <end position="459"/>
    </location>
</feature>
<dbReference type="SUPFAM" id="SSF90229">
    <property type="entry name" value="CCCH zinc finger"/>
    <property type="match status" value="5"/>
</dbReference>